<gene>
    <name evidence="1" type="ORF">G3M99_01860</name>
</gene>
<name>A0A6M0H0A9_9CLOT</name>
<dbReference type="GO" id="GO:0003677">
    <property type="term" value="F:DNA binding"/>
    <property type="evidence" value="ECO:0007669"/>
    <property type="project" value="InterPro"/>
</dbReference>
<dbReference type="AlphaFoldDB" id="A0A6M0H0A9"/>
<protein>
    <submittedName>
        <fullName evidence="1">Transcriptional regulator</fullName>
    </submittedName>
</protein>
<dbReference type="Gene3D" id="1.10.260.40">
    <property type="entry name" value="lambda repressor-like DNA-binding domains"/>
    <property type="match status" value="1"/>
</dbReference>
<dbReference type="SUPFAM" id="SSF47413">
    <property type="entry name" value="lambda repressor-like DNA-binding domains"/>
    <property type="match status" value="1"/>
</dbReference>
<keyword evidence="2" id="KW-1185">Reference proteome</keyword>
<comment type="caution">
    <text evidence="1">The sequence shown here is derived from an EMBL/GenBank/DDBJ whole genome shotgun (WGS) entry which is preliminary data.</text>
</comment>
<dbReference type="CDD" id="cd00093">
    <property type="entry name" value="HTH_XRE"/>
    <property type="match status" value="1"/>
</dbReference>
<dbReference type="EMBL" id="JAAGPU010000001">
    <property type="protein sequence ID" value="NEU03618.1"/>
    <property type="molecule type" value="Genomic_DNA"/>
</dbReference>
<proteinExistence type="predicted"/>
<accession>A0A6M0H0A9</accession>
<evidence type="ECO:0000313" key="2">
    <source>
        <dbReference type="Proteomes" id="UP000481872"/>
    </source>
</evidence>
<dbReference type="RefSeq" id="WP_199868922.1">
    <property type="nucleotide sequence ID" value="NZ_JAAGPU010000001.1"/>
</dbReference>
<dbReference type="InterPro" id="IPR010982">
    <property type="entry name" value="Lambda_DNA-bd_dom_sf"/>
</dbReference>
<dbReference type="Proteomes" id="UP000481872">
    <property type="component" value="Unassembled WGS sequence"/>
</dbReference>
<dbReference type="InterPro" id="IPR001387">
    <property type="entry name" value="Cro/C1-type_HTH"/>
</dbReference>
<evidence type="ECO:0000313" key="1">
    <source>
        <dbReference type="EMBL" id="NEU03618.1"/>
    </source>
</evidence>
<reference evidence="1 2" key="1">
    <citation type="submission" date="2020-02" db="EMBL/GenBank/DDBJ databases">
        <title>Genome assembly of a novel Clostridium senegalense strain.</title>
        <authorList>
            <person name="Gupta T.B."/>
            <person name="Jauregui R."/>
            <person name="Maclean P."/>
            <person name="Nawarathana A."/>
            <person name="Brightwell G."/>
        </authorList>
    </citation>
    <scope>NUCLEOTIDE SEQUENCE [LARGE SCALE GENOMIC DNA]</scope>
    <source>
        <strain evidence="1 2">AGRFS4</strain>
    </source>
</reference>
<organism evidence="1 2">
    <name type="scientific">Clostridium senegalense</name>
    <dbReference type="NCBI Taxonomy" id="1465809"/>
    <lineage>
        <taxon>Bacteria</taxon>
        <taxon>Bacillati</taxon>
        <taxon>Bacillota</taxon>
        <taxon>Clostridia</taxon>
        <taxon>Eubacteriales</taxon>
        <taxon>Clostridiaceae</taxon>
        <taxon>Clostridium</taxon>
    </lineage>
</organism>
<sequence length="86" mass="10257">MIFPEDLKRIRQRCFLTQNDFAKEVQVAFLTVNKWEGGKVKSNLSAMKNIKEFCLKNDIEYSGLEEAWLDYEVKKQKPWKITNKQK</sequence>